<dbReference type="OrthoDB" id="3710710at2759"/>
<feature type="non-terminal residue" evidence="1">
    <location>
        <position position="1"/>
    </location>
</feature>
<dbReference type="RefSeq" id="XP_033654421.1">
    <property type="nucleotide sequence ID" value="XM_033798323.1"/>
</dbReference>
<reference evidence="1" key="1">
    <citation type="journal article" date="2020" name="Stud. Mycol.">
        <title>101 Dothideomycetes genomes: a test case for predicting lifestyles and emergence of pathogens.</title>
        <authorList>
            <person name="Haridas S."/>
            <person name="Albert R."/>
            <person name="Binder M."/>
            <person name="Bloem J."/>
            <person name="Labutti K."/>
            <person name="Salamov A."/>
            <person name="Andreopoulos B."/>
            <person name="Baker S."/>
            <person name="Barry K."/>
            <person name="Bills G."/>
            <person name="Bluhm B."/>
            <person name="Cannon C."/>
            <person name="Castanera R."/>
            <person name="Culley D."/>
            <person name="Daum C."/>
            <person name="Ezra D."/>
            <person name="Gonzalez J."/>
            <person name="Henrissat B."/>
            <person name="Kuo A."/>
            <person name="Liang C."/>
            <person name="Lipzen A."/>
            <person name="Lutzoni F."/>
            <person name="Magnuson J."/>
            <person name="Mondo S."/>
            <person name="Nolan M."/>
            <person name="Ohm R."/>
            <person name="Pangilinan J."/>
            <person name="Park H.-J."/>
            <person name="Ramirez L."/>
            <person name="Alfaro M."/>
            <person name="Sun H."/>
            <person name="Tritt A."/>
            <person name="Yoshinaga Y."/>
            <person name="Zwiers L.-H."/>
            <person name="Turgeon B."/>
            <person name="Goodwin S."/>
            <person name="Spatafora J."/>
            <person name="Crous P."/>
            <person name="Grigoriev I."/>
        </authorList>
    </citation>
    <scope>NUCLEOTIDE SEQUENCE</scope>
    <source>
        <strain evidence="1">CBS 379.55</strain>
    </source>
</reference>
<organism evidence="1 2">
    <name type="scientific">Westerdykella ornata</name>
    <dbReference type="NCBI Taxonomy" id="318751"/>
    <lineage>
        <taxon>Eukaryota</taxon>
        <taxon>Fungi</taxon>
        <taxon>Dikarya</taxon>
        <taxon>Ascomycota</taxon>
        <taxon>Pezizomycotina</taxon>
        <taxon>Dothideomycetes</taxon>
        <taxon>Pleosporomycetidae</taxon>
        <taxon>Pleosporales</taxon>
        <taxon>Sporormiaceae</taxon>
        <taxon>Westerdykella</taxon>
    </lineage>
</organism>
<evidence type="ECO:0000313" key="2">
    <source>
        <dbReference type="Proteomes" id="UP000800097"/>
    </source>
</evidence>
<dbReference type="Proteomes" id="UP000800097">
    <property type="component" value="Unassembled WGS sequence"/>
</dbReference>
<dbReference type="AlphaFoldDB" id="A0A6A6JK84"/>
<evidence type="ECO:0000313" key="1">
    <source>
        <dbReference type="EMBL" id="KAF2276882.1"/>
    </source>
</evidence>
<accession>A0A6A6JK84</accession>
<proteinExistence type="predicted"/>
<sequence length="252" mass="28173">HAITLPPRHDPQYPPLIKCLQESHSGYPNDGSTPTSQEMRKCVEKIKSNQHDAVVARDDEELIWEPEEGDNVQTRDIIDTVQVLGKSLFLDKKATLCSDGLNDEFMWAEDMREKVQPACDRMKGIIEELHLREDAGVGTVIDKLTKGHDKQGHQLKDNRKLTATYLISLYKPAGIAMNEIKALSSGIYDLCNDGLHRLLSKGDGCTADLTYYRPSKAKHYTDTGAVSGVIRIFWGSENEPVADLSVSYTNED</sequence>
<keyword evidence="2" id="KW-1185">Reference proteome</keyword>
<dbReference type="EMBL" id="ML986492">
    <property type="protein sequence ID" value="KAF2276882.1"/>
    <property type="molecule type" value="Genomic_DNA"/>
</dbReference>
<protein>
    <submittedName>
        <fullName evidence="1">Uncharacterized protein</fullName>
    </submittedName>
</protein>
<gene>
    <name evidence="1" type="ORF">EI97DRAFT_433106</name>
</gene>
<dbReference type="GeneID" id="54551498"/>
<name>A0A6A6JK84_WESOR</name>